<dbReference type="Proteomes" id="UP000185999">
    <property type="component" value="Unassembled WGS sequence"/>
</dbReference>
<dbReference type="Gene3D" id="1.40.20.10">
    <property type="entry name" value="CHAD domain"/>
    <property type="match status" value="1"/>
</dbReference>
<dbReference type="Pfam" id="PF05235">
    <property type="entry name" value="CHAD"/>
    <property type="match status" value="1"/>
</dbReference>
<name>A0A1N7M0G4_9GAMM</name>
<dbReference type="SMART" id="SM00880">
    <property type="entry name" value="CHAD"/>
    <property type="match status" value="1"/>
</dbReference>
<proteinExistence type="predicted"/>
<dbReference type="OrthoDB" id="9810907at2"/>
<protein>
    <submittedName>
        <fullName evidence="2">CHAD domain-containing protein</fullName>
    </submittedName>
</protein>
<gene>
    <name evidence="2" type="ORF">SAMN05421760_10551</name>
</gene>
<organism evidence="2 3">
    <name type="scientific">Neptunomonas antarctica</name>
    <dbReference type="NCBI Taxonomy" id="619304"/>
    <lineage>
        <taxon>Bacteria</taxon>
        <taxon>Pseudomonadati</taxon>
        <taxon>Pseudomonadota</taxon>
        <taxon>Gammaproteobacteria</taxon>
        <taxon>Oceanospirillales</taxon>
        <taxon>Oceanospirillaceae</taxon>
        <taxon>Neptunomonas</taxon>
    </lineage>
</organism>
<keyword evidence="3" id="KW-1185">Reference proteome</keyword>
<dbReference type="InterPro" id="IPR038186">
    <property type="entry name" value="CHAD_dom_sf"/>
</dbReference>
<evidence type="ECO:0000313" key="2">
    <source>
        <dbReference type="EMBL" id="SIS79578.1"/>
    </source>
</evidence>
<accession>A0A1N7M0G4</accession>
<evidence type="ECO:0000313" key="3">
    <source>
        <dbReference type="Proteomes" id="UP000185999"/>
    </source>
</evidence>
<dbReference type="EMBL" id="FTOE01000005">
    <property type="protein sequence ID" value="SIS79578.1"/>
    <property type="molecule type" value="Genomic_DNA"/>
</dbReference>
<feature type="domain" description="CHAD" evidence="1">
    <location>
        <begin position="8"/>
        <end position="303"/>
    </location>
</feature>
<dbReference type="PANTHER" id="PTHR39339">
    <property type="entry name" value="SLR1444 PROTEIN"/>
    <property type="match status" value="1"/>
</dbReference>
<dbReference type="AlphaFoldDB" id="A0A1N7M0G4"/>
<reference evidence="3" key="1">
    <citation type="submission" date="2017-01" db="EMBL/GenBank/DDBJ databases">
        <authorList>
            <person name="Varghese N."/>
            <person name="Submissions S."/>
        </authorList>
    </citation>
    <scope>NUCLEOTIDE SEQUENCE [LARGE SCALE GENOMIC DNA]</scope>
    <source>
        <strain evidence="3">DSM 22306</strain>
    </source>
</reference>
<dbReference type="STRING" id="619304.SAMN05421760_10551"/>
<dbReference type="RefSeq" id="WP_054340112.1">
    <property type="nucleotide sequence ID" value="NZ_FTOE01000005.1"/>
</dbReference>
<sequence>MQFTLRANKPLAEEIRRIAFEQLDGIDKQLTLLTHDRQDAIHEMRKHIKRIRALLRLLGNTFGKRRLKKENRRFRDMARLFALHRDEDAQLETFERLTPRLIDTFPEVDFQQCRAVLISRQHKAVEQSVKQQTKSAQKMLVKARKAIAAAPLNVTHQQLRKHFIQTSKQARHAFTLAVNDPVEDHFHEWRKCIKDLLYQSELLKKICLSKKSGLLKKGISLKNSSSDISKKYRIRLDQLAEMLGDYNDICEMLVRSKMEPQWLGDGMSEGALEVFLEDYLKELEHQTTQLGLSIFRPDRHLHD</sequence>
<dbReference type="PROSITE" id="PS51708">
    <property type="entry name" value="CHAD"/>
    <property type="match status" value="1"/>
</dbReference>
<dbReference type="PANTHER" id="PTHR39339:SF1">
    <property type="entry name" value="CHAD DOMAIN-CONTAINING PROTEIN"/>
    <property type="match status" value="1"/>
</dbReference>
<dbReference type="InterPro" id="IPR007899">
    <property type="entry name" value="CHAD_dom"/>
</dbReference>
<evidence type="ECO:0000259" key="1">
    <source>
        <dbReference type="PROSITE" id="PS51708"/>
    </source>
</evidence>